<dbReference type="InterPro" id="IPR050675">
    <property type="entry name" value="OAF3"/>
</dbReference>
<feature type="region of interest" description="Disordered" evidence="8">
    <location>
        <begin position="951"/>
        <end position="989"/>
    </location>
</feature>
<dbReference type="CDD" id="cd00067">
    <property type="entry name" value="GAL4"/>
    <property type="match status" value="1"/>
</dbReference>
<evidence type="ECO:0000256" key="6">
    <source>
        <dbReference type="ARBA" id="ARBA00023242"/>
    </source>
</evidence>
<keyword evidence="2" id="KW-0862">Zinc</keyword>
<dbReference type="Pfam" id="PF00172">
    <property type="entry name" value="Zn_clus"/>
    <property type="match status" value="1"/>
</dbReference>
<dbReference type="CDD" id="cd12148">
    <property type="entry name" value="fungal_TF_MHR"/>
    <property type="match status" value="1"/>
</dbReference>
<dbReference type="GeneID" id="30988447"/>
<dbReference type="PROSITE" id="PS00463">
    <property type="entry name" value="ZN2_CY6_FUNGAL_1"/>
    <property type="match status" value="1"/>
</dbReference>
<feature type="coiled-coil region" evidence="7">
    <location>
        <begin position="76"/>
        <end position="103"/>
    </location>
</feature>
<evidence type="ECO:0000256" key="3">
    <source>
        <dbReference type="ARBA" id="ARBA00023015"/>
    </source>
</evidence>
<dbReference type="GO" id="GO:0006351">
    <property type="term" value="P:DNA-templated transcription"/>
    <property type="evidence" value="ECO:0007669"/>
    <property type="project" value="InterPro"/>
</dbReference>
<dbReference type="PANTHER" id="PTHR31069">
    <property type="entry name" value="OLEATE-ACTIVATED TRANSCRIPTION FACTOR 1-RELATED"/>
    <property type="match status" value="1"/>
</dbReference>
<dbReference type="SMART" id="SM00066">
    <property type="entry name" value="GAL4"/>
    <property type="match status" value="1"/>
</dbReference>
<keyword evidence="7" id="KW-0175">Coiled coil</keyword>
<dbReference type="GO" id="GO:0045944">
    <property type="term" value="P:positive regulation of transcription by RNA polymerase II"/>
    <property type="evidence" value="ECO:0007669"/>
    <property type="project" value="TreeGrafter"/>
</dbReference>
<evidence type="ECO:0000256" key="8">
    <source>
        <dbReference type="SAM" id="MobiDB-lite"/>
    </source>
</evidence>
<dbReference type="PANTHER" id="PTHR31069:SF12">
    <property type="entry name" value="TRANSCRIPTION FACTOR DOMAIN-CONTAINING PROTEIN"/>
    <property type="match status" value="1"/>
</dbReference>
<evidence type="ECO:0000256" key="2">
    <source>
        <dbReference type="ARBA" id="ARBA00022833"/>
    </source>
</evidence>
<dbReference type="InterPro" id="IPR001138">
    <property type="entry name" value="Zn2Cys6_DnaBD"/>
</dbReference>
<keyword evidence="5" id="KW-0804">Transcription</keyword>
<dbReference type="SUPFAM" id="SSF57701">
    <property type="entry name" value="Zn2/Cys6 DNA-binding domain"/>
    <property type="match status" value="1"/>
</dbReference>
<dbReference type="GO" id="GO:0005634">
    <property type="term" value="C:nucleus"/>
    <property type="evidence" value="ECO:0007669"/>
    <property type="project" value="TreeGrafter"/>
</dbReference>
<accession>A0A1E4S9H7</accession>
<feature type="region of interest" description="Disordered" evidence="8">
    <location>
        <begin position="103"/>
        <end position="128"/>
    </location>
</feature>
<dbReference type="InterPro" id="IPR036864">
    <property type="entry name" value="Zn2-C6_fun-type_DNA-bd_sf"/>
</dbReference>
<dbReference type="Gene3D" id="4.10.240.10">
    <property type="entry name" value="Zn(2)-C6 fungal-type DNA-binding domain"/>
    <property type="match status" value="1"/>
</dbReference>
<gene>
    <name evidence="10" type="ORF">CYBJADRAFT_165458</name>
</gene>
<keyword evidence="1" id="KW-0479">Metal-binding</keyword>
<sequence length="1105" mass="123736">MNTKREDKKRKASVSTAVASRKRNRVPISCTICRRRKVKCDKKRPICTACEKTGVAHLCHYIDPPWAQPLSNDELHPEALEEMEKLKEKIQELEAQLNDQRCAEDDLGGTGANEQETLSDSDGPGNEPLNLAKKFDMLHIKSTTTTHLGATSWLAIMKGDPYLRVLWAHIFKVRKQVEEYKHRRHIQQHQVAQVTGTGTVVPANVEQPILVLPRGECPVARARPLKELATEAATCPAHRMKPSTSKQPEVDTTPLACPVSGKTAPAAKCPVSRSANLQGDNNNQSTRDGCNEQADNGIVTDQEEDDEEERVCPLMIGDNSFLNSLDSNSEHHHKHRKSTRSNSNDSSKSETRKVSPEDFKSDPVTMMQKYLPKKKILWLFIERYFEVLYVYLPYVDEKEFREEVTLIMGGPDDEEQDIKIKIRHGVDFALIGTVCIILRLVWNTLPMNNSNKLLGKSVNTKTYYDDPKKVDLMQKKENEVPLELIDCVKHCFSNLKLMRKSSLKIVQCSLFLRMYFMYSPEDGDGADGADSQIFLGMLIQMAMGIGLHRDPQNFENFGDERQRHLWRKVWYTLISLDVSQSVNLGCPRVLQNYQEFSDTMLPCEESVADNDFKELTVIKNIHAQAKLDDILSRTMDVLLNVHKPAKRFHVDLLINELQNSISGFGVSNDKNALPQLGKILVNRSRDEPLYSSGTRAIQMRAHVTVNMLIYLLNYILYVHFEPRGSMDPKIANIAKTYAQKALNCALEGYRNCTLFFDCGLDYFGPGADLILAPQLLTIGHRSMQFMVSLILRSRCGPFMKPAYINEGSQITRTGSTSGILPTNYHHRNHDLDHIEIKDESEQYSSAFHVDVNSGETLATILLGHMDKFHDLAQKLGDKYAYSWRMAKAVGFFIILLRKPTNVVKSMVKTDNLQDVENDTGEVSNMLNSVPLVLSSDEQQFKKCPIYSPETSATRSTVAQQSNESSPADMKTPRTRASLSGTKVESPEALSSIAATPQAGTSPMDVMKPTKSSVTAFPSLNGVDLEMPDFTETMLQPGFMDGDKSIGDIFDMLMSNSASMPAPGSTTTNGGAPSTSNADINPLNFNPNDYAGNMDFSSMMNGGWFT</sequence>
<dbReference type="RefSeq" id="XP_020073167.1">
    <property type="nucleotide sequence ID" value="XM_020214051.1"/>
</dbReference>
<evidence type="ECO:0000313" key="11">
    <source>
        <dbReference type="Proteomes" id="UP000094389"/>
    </source>
</evidence>
<dbReference type="GO" id="GO:0008270">
    <property type="term" value="F:zinc ion binding"/>
    <property type="evidence" value="ECO:0007669"/>
    <property type="project" value="InterPro"/>
</dbReference>
<evidence type="ECO:0000313" key="10">
    <source>
        <dbReference type="EMBL" id="ODV76128.1"/>
    </source>
</evidence>
<feature type="region of interest" description="Disordered" evidence="8">
    <location>
        <begin position="236"/>
        <end position="309"/>
    </location>
</feature>
<evidence type="ECO:0000256" key="4">
    <source>
        <dbReference type="ARBA" id="ARBA00023125"/>
    </source>
</evidence>
<dbReference type="AlphaFoldDB" id="A0A1E4S9H7"/>
<dbReference type="SMART" id="SM00906">
    <property type="entry name" value="Fungal_trans"/>
    <property type="match status" value="1"/>
</dbReference>
<dbReference type="STRING" id="983966.A0A1E4S9H7"/>
<feature type="compositionally biased region" description="Polar residues" evidence="8">
    <location>
        <begin position="951"/>
        <end position="965"/>
    </location>
</feature>
<keyword evidence="11" id="KW-1185">Reference proteome</keyword>
<feature type="compositionally biased region" description="Basic and acidic residues" evidence="8">
    <location>
        <begin position="347"/>
        <end position="359"/>
    </location>
</feature>
<evidence type="ECO:0000256" key="1">
    <source>
        <dbReference type="ARBA" id="ARBA00022723"/>
    </source>
</evidence>
<dbReference type="InterPro" id="IPR007219">
    <property type="entry name" value="XnlR_reg_dom"/>
</dbReference>
<keyword evidence="4" id="KW-0238">DNA-binding</keyword>
<evidence type="ECO:0000256" key="5">
    <source>
        <dbReference type="ARBA" id="ARBA00023163"/>
    </source>
</evidence>
<feature type="region of interest" description="Disordered" evidence="8">
    <location>
        <begin position="323"/>
        <end position="359"/>
    </location>
</feature>
<feature type="region of interest" description="Disordered" evidence="8">
    <location>
        <begin position="1056"/>
        <end position="1082"/>
    </location>
</feature>
<feature type="compositionally biased region" description="Polar residues" evidence="8">
    <location>
        <begin position="273"/>
        <end position="288"/>
    </location>
</feature>
<feature type="domain" description="Zn(2)-C6 fungal-type" evidence="9">
    <location>
        <begin position="29"/>
        <end position="61"/>
    </location>
</feature>
<reference evidence="10 11" key="1">
    <citation type="journal article" date="2016" name="Proc. Natl. Acad. Sci. U.S.A.">
        <title>Comparative genomics of biotechnologically important yeasts.</title>
        <authorList>
            <person name="Riley R."/>
            <person name="Haridas S."/>
            <person name="Wolfe K.H."/>
            <person name="Lopes M.R."/>
            <person name="Hittinger C.T."/>
            <person name="Goeker M."/>
            <person name="Salamov A.A."/>
            <person name="Wisecaver J.H."/>
            <person name="Long T.M."/>
            <person name="Calvey C.H."/>
            <person name="Aerts A.L."/>
            <person name="Barry K.W."/>
            <person name="Choi C."/>
            <person name="Clum A."/>
            <person name="Coughlan A.Y."/>
            <person name="Deshpande S."/>
            <person name="Douglass A.P."/>
            <person name="Hanson S.J."/>
            <person name="Klenk H.-P."/>
            <person name="LaButti K.M."/>
            <person name="Lapidus A."/>
            <person name="Lindquist E.A."/>
            <person name="Lipzen A.M."/>
            <person name="Meier-Kolthoff J.P."/>
            <person name="Ohm R.A."/>
            <person name="Otillar R.P."/>
            <person name="Pangilinan J.L."/>
            <person name="Peng Y."/>
            <person name="Rokas A."/>
            <person name="Rosa C.A."/>
            <person name="Scheuner C."/>
            <person name="Sibirny A.A."/>
            <person name="Slot J.C."/>
            <person name="Stielow J.B."/>
            <person name="Sun H."/>
            <person name="Kurtzman C.P."/>
            <person name="Blackwell M."/>
            <person name="Grigoriev I.V."/>
            <person name="Jeffries T.W."/>
        </authorList>
    </citation>
    <scope>NUCLEOTIDE SEQUENCE [LARGE SCALE GENOMIC DNA]</scope>
    <source>
        <strain evidence="11">ATCC 18201 / CBS 1600 / BCRC 20928 / JCM 3617 / NBRC 0987 / NRRL Y-1542</strain>
    </source>
</reference>
<dbReference type="OMA" id="FRKRHLW"/>
<proteinExistence type="predicted"/>
<dbReference type="Pfam" id="PF04082">
    <property type="entry name" value="Fungal_trans"/>
    <property type="match status" value="1"/>
</dbReference>
<dbReference type="Proteomes" id="UP000094389">
    <property type="component" value="Unassembled WGS sequence"/>
</dbReference>
<dbReference type="PROSITE" id="PS50048">
    <property type="entry name" value="ZN2_CY6_FUNGAL_2"/>
    <property type="match status" value="1"/>
</dbReference>
<organism evidence="10 11">
    <name type="scientific">Cyberlindnera jadinii (strain ATCC 18201 / CBS 1600 / BCRC 20928 / JCM 3617 / NBRC 0987 / NRRL Y-1542)</name>
    <name type="common">Torula yeast</name>
    <name type="synonym">Candida utilis</name>
    <dbReference type="NCBI Taxonomy" id="983966"/>
    <lineage>
        <taxon>Eukaryota</taxon>
        <taxon>Fungi</taxon>
        <taxon>Dikarya</taxon>
        <taxon>Ascomycota</taxon>
        <taxon>Saccharomycotina</taxon>
        <taxon>Saccharomycetes</taxon>
        <taxon>Phaffomycetales</taxon>
        <taxon>Phaffomycetaceae</taxon>
        <taxon>Cyberlindnera</taxon>
    </lineage>
</organism>
<keyword evidence="3" id="KW-0805">Transcription regulation</keyword>
<protein>
    <recommendedName>
        <fullName evidence="9">Zn(2)-C6 fungal-type domain-containing protein</fullName>
    </recommendedName>
</protein>
<dbReference type="EMBL" id="KV453925">
    <property type="protein sequence ID" value="ODV76128.1"/>
    <property type="molecule type" value="Genomic_DNA"/>
</dbReference>
<dbReference type="GO" id="GO:0000978">
    <property type="term" value="F:RNA polymerase II cis-regulatory region sequence-specific DNA binding"/>
    <property type="evidence" value="ECO:0007669"/>
    <property type="project" value="TreeGrafter"/>
</dbReference>
<dbReference type="OrthoDB" id="4159781at2759"/>
<name>A0A1E4S9H7_CYBJN</name>
<evidence type="ECO:0000259" key="9">
    <source>
        <dbReference type="PROSITE" id="PS50048"/>
    </source>
</evidence>
<dbReference type="GO" id="GO:0000981">
    <property type="term" value="F:DNA-binding transcription factor activity, RNA polymerase II-specific"/>
    <property type="evidence" value="ECO:0007669"/>
    <property type="project" value="InterPro"/>
</dbReference>
<evidence type="ECO:0000256" key="7">
    <source>
        <dbReference type="SAM" id="Coils"/>
    </source>
</evidence>
<keyword evidence="6" id="KW-0539">Nucleus</keyword>